<name>A0AAN9IE31_CLITE</name>
<dbReference type="PANTHER" id="PTHR38932">
    <property type="entry name" value="BNAC03G64660D PROTEIN"/>
    <property type="match status" value="1"/>
</dbReference>
<dbReference type="AlphaFoldDB" id="A0AAN9IE31"/>
<protein>
    <submittedName>
        <fullName evidence="3">Uncharacterized protein</fullName>
    </submittedName>
</protein>
<evidence type="ECO:0000256" key="1">
    <source>
        <dbReference type="SAM" id="MobiDB-lite"/>
    </source>
</evidence>
<feature type="compositionally biased region" description="Basic and acidic residues" evidence="1">
    <location>
        <begin position="182"/>
        <end position="191"/>
    </location>
</feature>
<proteinExistence type="predicted"/>
<feature type="compositionally biased region" description="Polar residues" evidence="1">
    <location>
        <begin position="110"/>
        <end position="128"/>
    </location>
</feature>
<feature type="region of interest" description="Disordered" evidence="1">
    <location>
        <begin position="110"/>
        <end position="191"/>
    </location>
</feature>
<accession>A0AAN9IE31</accession>
<keyword evidence="2" id="KW-0732">Signal</keyword>
<evidence type="ECO:0000313" key="4">
    <source>
        <dbReference type="Proteomes" id="UP001359559"/>
    </source>
</evidence>
<dbReference type="Proteomes" id="UP001359559">
    <property type="component" value="Unassembled WGS sequence"/>
</dbReference>
<sequence length="208" mass="23007">MIINATRQALFSLCFPLSLFSSLPVTLFSPLKASPIPIEYVTIASVPPHRCYSTNCFYEVYPRVKVRVSEQDEDFVCPENDSGTMMFLRFIESLYFEEEKKESKIPPLISKNTKACPQHGTMRSTPSTKGILKSSKRVGESPKGNARASSVIRPRAVLSSPENDGLFGSINDLNNSMSSTKRKNDAKGKMEALCKQVSEGKSLDKGEA</sequence>
<reference evidence="3 4" key="1">
    <citation type="submission" date="2024-01" db="EMBL/GenBank/DDBJ databases">
        <title>The genomes of 5 underutilized Papilionoideae crops provide insights into root nodulation and disease resistance.</title>
        <authorList>
            <person name="Yuan L."/>
        </authorList>
    </citation>
    <scope>NUCLEOTIDE SEQUENCE [LARGE SCALE GENOMIC DNA]</scope>
    <source>
        <strain evidence="3">LY-2023</strain>
        <tissue evidence="3">Leaf</tissue>
    </source>
</reference>
<dbReference type="PANTHER" id="PTHR38932:SF2">
    <property type="entry name" value="DUF3741 DOMAIN-CONTAINING PROTEIN"/>
    <property type="match status" value="1"/>
</dbReference>
<gene>
    <name evidence="3" type="ORF">RJT34_22491</name>
</gene>
<comment type="caution">
    <text evidence="3">The sequence shown here is derived from an EMBL/GenBank/DDBJ whole genome shotgun (WGS) entry which is preliminary data.</text>
</comment>
<feature type="chain" id="PRO_5042986389" evidence="2">
    <location>
        <begin position="34"/>
        <end position="208"/>
    </location>
</feature>
<organism evidence="3 4">
    <name type="scientific">Clitoria ternatea</name>
    <name type="common">Butterfly pea</name>
    <dbReference type="NCBI Taxonomy" id="43366"/>
    <lineage>
        <taxon>Eukaryota</taxon>
        <taxon>Viridiplantae</taxon>
        <taxon>Streptophyta</taxon>
        <taxon>Embryophyta</taxon>
        <taxon>Tracheophyta</taxon>
        <taxon>Spermatophyta</taxon>
        <taxon>Magnoliopsida</taxon>
        <taxon>eudicotyledons</taxon>
        <taxon>Gunneridae</taxon>
        <taxon>Pentapetalae</taxon>
        <taxon>rosids</taxon>
        <taxon>fabids</taxon>
        <taxon>Fabales</taxon>
        <taxon>Fabaceae</taxon>
        <taxon>Papilionoideae</taxon>
        <taxon>50 kb inversion clade</taxon>
        <taxon>NPAAA clade</taxon>
        <taxon>indigoferoid/millettioid clade</taxon>
        <taxon>Phaseoleae</taxon>
        <taxon>Clitoria</taxon>
    </lineage>
</organism>
<feature type="signal peptide" evidence="2">
    <location>
        <begin position="1"/>
        <end position="33"/>
    </location>
</feature>
<dbReference type="EMBL" id="JAYKXN010000006">
    <property type="protein sequence ID" value="KAK7277478.1"/>
    <property type="molecule type" value="Genomic_DNA"/>
</dbReference>
<evidence type="ECO:0000313" key="3">
    <source>
        <dbReference type="EMBL" id="KAK7277478.1"/>
    </source>
</evidence>
<evidence type="ECO:0000256" key="2">
    <source>
        <dbReference type="SAM" id="SignalP"/>
    </source>
</evidence>
<keyword evidence="4" id="KW-1185">Reference proteome</keyword>